<feature type="region of interest" description="Disordered" evidence="1">
    <location>
        <begin position="101"/>
        <end position="138"/>
    </location>
</feature>
<protein>
    <submittedName>
        <fullName evidence="2">Uncharacterized protein</fullName>
    </submittedName>
</protein>
<dbReference type="EMBL" id="CAWUPB010001198">
    <property type="protein sequence ID" value="CAK7357283.1"/>
    <property type="molecule type" value="Genomic_DNA"/>
</dbReference>
<gene>
    <name evidence="2" type="ORF">DCAF_LOCUS27569</name>
</gene>
<accession>A0AAV1SVV3</accession>
<keyword evidence="3" id="KW-1185">Reference proteome</keyword>
<comment type="caution">
    <text evidence="2">The sequence shown here is derived from an EMBL/GenBank/DDBJ whole genome shotgun (WGS) entry which is preliminary data.</text>
</comment>
<feature type="compositionally biased region" description="Basic and acidic residues" evidence="1">
    <location>
        <begin position="59"/>
        <end position="75"/>
    </location>
</feature>
<reference evidence="2 3" key="1">
    <citation type="submission" date="2024-01" db="EMBL/GenBank/DDBJ databases">
        <authorList>
            <person name="Waweru B."/>
        </authorList>
    </citation>
    <scope>NUCLEOTIDE SEQUENCE [LARGE SCALE GENOMIC DNA]</scope>
</reference>
<organism evidence="2 3">
    <name type="scientific">Dovyalis caffra</name>
    <dbReference type="NCBI Taxonomy" id="77055"/>
    <lineage>
        <taxon>Eukaryota</taxon>
        <taxon>Viridiplantae</taxon>
        <taxon>Streptophyta</taxon>
        <taxon>Embryophyta</taxon>
        <taxon>Tracheophyta</taxon>
        <taxon>Spermatophyta</taxon>
        <taxon>Magnoliopsida</taxon>
        <taxon>eudicotyledons</taxon>
        <taxon>Gunneridae</taxon>
        <taxon>Pentapetalae</taxon>
        <taxon>rosids</taxon>
        <taxon>fabids</taxon>
        <taxon>Malpighiales</taxon>
        <taxon>Salicaceae</taxon>
        <taxon>Flacourtieae</taxon>
        <taxon>Dovyalis</taxon>
    </lineage>
</organism>
<sequence length="176" mass="18982">MGGIVFGPVVELLGSLVDLHLGTIPRLLCLRLSTALDGSICLPPLGLLIARQLLREGRSSGQPESERRPCGESEPSRFLPGLRRGEWILVFGRAKAGARSNRQCRSRRVSPSRLGQQSDEQARESHLAPSVRTNKGKMPAVDPSWIELADSLAKREIGATDGALLDMVSAGLLDLP</sequence>
<feature type="region of interest" description="Disordered" evidence="1">
    <location>
        <begin position="59"/>
        <end position="79"/>
    </location>
</feature>
<dbReference type="Proteomes" id="UP001314170">
    <property type="component" value="Unassembled WGS sequence"/>
</dbReference>
<evidence type="ECO:0000256" key="1">
    <source>
        <dbReference type="SAM" id="MobiDB-lite"/>
    </source>
</evidence>
<proteinExistence type="predicted"/>
<evidence type="ECO:0000313" key="3">
    <source>
        <dbReference type="Proteomes" id="UP001314170"/>
    </source>
</evidence>
<name>A0AAV1SVV3_9ROSI</name>
<evidence type="ECO:0000313" key="2">
    <source>
        <dbReference type="EMBL" id="CAK7357283.1"/>
    </source>
</evidence>
<dbReference type="AlphaFoldDB" id="A0AAV1SVV3"/>